<protein>
    <submittedName>
        <fullName evidence="3">Glutathione S-transferase</fullName>
    </submittedName>
</protein>
<comment type="caution">
    <text evidence="3">The sequence shown here is derived from an EMBL/GenBank/DDBJ whole genome shotgun (WGS) entry which is preliminary data.</text>
</comment>
<dbReference type="CDD" id="cd03046">
    <property type="entry name" value="GST_N_GTT1_like"/>
    <property type="match status" value="1"/>
</dbReference>
<evidence type="ECO:0000259" key="2">
    <source>
        <dbReference type="PROSITE" id="PS50404"/>
    </source>
</evidence>
<reference evidence="4" key="1">
    <citation type="journal article" date="2019" name="Int. J. Syst. Evol. Microbiol.">
        <title>The Global Catalogue of Microorganisms (GCM) 10K type strain sequencing project: providing services to taxonomists for standard genome sequencing and annotation.</title>
        <authorList>
            <consortium name="The Broad Institute Genomics Platform"/>
            <consortium name="The Broad Institute Genome Sequencing Center for Infectious Disease"/>
            <person name="Wu L."/>
            <person name="Ma J."/>
        </authorList>
    </citation>
    <scope>NUCLEOTIDE SEQUENCE [LARGE SCALE GENOMIC DNA]</scope>
    <source>
        <strain evidence="4">JCM 15608</strain>
    </source>
</reference>
<name>A0ABP3WL35_9GAMM</name>
<proteinExistence type="inferred from homology"/>
<dbReference type="PANTHER" id="PTHR44051:SF9">
    <property type="entry name" value="GLUTATHIONE S-TRANSFERASE 1"/>
    <property type="match status" value="1"/>
</dbReference>
<accession>A0ABP3WL35</accession>
<organism evidence="3 4">
    <name type="scientific">Colwellia asteriadis</name>
    <dbReference type="NCBI Taxonomy" id="517723"/>
    <lineage>
        <taxon>Bacteria</taxon>
        <taxon>Pseudomonadati</taxon>
        <taxon>Pseudomonadota</taxon>
        <taxon>Gammaproteobacteria</taxon>
        <taxon>Alteromonadales</taxon>
        <taxon>Colwelliaceae</taxon>
        <taxon>Colwellia</taxon>
    </lineage>
</organism>
<dbReference type="PROSITE" id="PS50404">
    <property type="entry name" value="GST_NTER"/>
    <property type="match status" value="1"/>
</dbReference>
<sequence>MITVHHLNASRSSRVLWLLEELKIPYNVVAHQRDTTTQLAPKSLHKIHPLAKAPIIVDGDITLGESGAIVEYILNSDPQNRLRPSTKSLEYCHYLEWLHFAEGSLALPVISSVLMNMENRDGLQPMDAYIAKELALDFSYIEATLANRAYFAGNEFTAADIMMTIMLDIAAKMGLLVDRTNTLAYLSKMHSRSAYKTAASLG</sequence>
<evidence type="ECO:0000313" key="3">
    <source>
        <dbReference type="EMBL" id="GAA0822314.1"/>
    </source>
</evidence>
<dbReference type="PANTHER" id="PTHR44051">
    <property type="entry name" value="GLUTATHIONE S-TRANSFERASE-RELATED"/>
    <property type="match status" value="1"/>
</dbReference>
<feature type="domain" description="GST N-terminal" evidence="2">
    <location>
        <begin position="1"/>
        <end position="81"/>
    </location>
</feature>
<dbReference type="SUPFAM" id="SSF52833">
    <property type="entry name" value="Thioredoxin-like"/>
    <property type="match status" value="1"/>
</dbReference>
<evidence type="ECO:0000313" key="4">
    <source>
        <dbReference type="Proteomes" id="UP001500021"/>
    </source>
</evidence>
<dbReference type="RefSeq" id="WP_343818576.1">
    <property type="nucleotide sequence ID" value="NZ_BAAAFA010000011.1"/>
</dbReference>
<dbReference type="InterPro" id="IPR004045">
    <property type="entry name" value="Glutathione_S-Trfase_N"/>
</dbReference>
<dbReference type="SUPFAM" id="SSF47616">
    <property type="entry name" value="GST C-terminal domain-like"/>
    <property type="match status" value="1"/>
</dbReference>
<dbReference type="Gene3D" id="1.20.1050.10">
    <property type="match status" value="1"/>
</dbReference>
<dbReference type="Gene3D" id="3.40.30.10">
    <property type="entry name" value="Glutaredoxin"/>
    <property type="match status" value="1"/>
</dbReference>
<dbReference type="Proteomes" id="UP001500021">
    <property type="component" value="Unassembled WGS sequence"/>
</dbReference>
<dbReference type="EMBL" id="BAAAFA010000011">
    <property type="protein sequence ID" value="GAA0822314.1"/>
    <property type="molecule type" value="Genomic_DNA"/>
</dbReference>
<gene>
    <name evidence="3" type="ORF">GCM10009111_30420</name>
</gene>
<dbReference type="InterPro" id="IPR036282">
    <property type="entry name" value="Glutathione-S-Trfase_C_sf"/>
</dbReference>
<dbReference type="Pfam" id="PF02798">
    <property type="entry name" value="GST_N"/>
    <property type="match status" value="1"/>
</dbReference>
<dbReference type="SFLD" id="SFLDG00358">
    <property type="entry name" value="Main_(cytGST)"/>
    <property type="match status" value="1"/>
</dbReference>
<dbReference type="InterPro" id="IPR036249">
    <property type="entry name" value="Thioredoxin-like_sf"/>
</dbReference>
<evidence type="ECO:0000256" key="1">
    <source>
        <dbReference type="RuleBase" id="RU003494"/>
    </source>
</evidence>
<keyword evidence="4" id="KW-1185">Reference proteome</keyword>
<dbReference type="SFLD" id="SFLDS00019">
    <property type="entry name" value="Glutathione_Transferase_(cytos"/>
    <property type="match status" value="1"/>
</dbReference>
<dbReference type="InterPro" id="IPR040079">
    <property type="entry name" value="Glutathione_S-Trfase"/>
</dbReference>
<dbReference type="InterPro" id="IPR004046">
    <property type="entry name" value="GST_C"/>
</dbReference>
<dbReference type="SFLD" id="SFLDG01150">
    <property type="entry name" value="Main.1:_Beta-like"/>
    <property type="match status" value="1"/>
</dbReference>
<comment type="similarity">
    <text evidence="1">Belongs to the GST superfamily.</text>
</comment>
<dbReference type="Pfam" id="PF00043">
    <property type="entry name" value="GST_C"/>
    <property type="match status" value="1"/>
</dbReference>